<protein>
    <submittedName>
        <fullName evidence="1">Uncharacterized protein</fullName>
    </submittedName>
</protein>
<gene>
    <name evidence="1" type="ORF">BEL05_14895</name>
</gene>
<dbReference type="STRING" id="23.BEL05_14895"/>
<dbReference type="EMBL" id="MCBT01000006">
    <property type="protein sequence ID" value="OEG75558.1"/>
    <property type="molecule type" value="Genomic_DNA"/>
</dbReference>
<comment type="caution">
    <text evidence="1">The sequence shown here is derived from an EMBL/GenBank/DDBJ whole genome shotgun (WGS) entry which is preliminary data.</text>
</comment>
<dbReference type="RefSeq" id="WP_069670165.1">
    <property type="nucleotide sequence ID" value="NZ_MCBT01000006.1"/>
</dbReference>
<organism evidence="1 2">
    <name type="scientific">Shewanella colwelliana</name>
    <name type="common">Alteromonas colwelliana</name>
    <dbReference type="NCBI Taxonomy" id="23"/>
    <lineage>
        <taxon>Bacteria</taxon>
        <taxon>Pseudomonadati</taxon>
        <taxon>Pseudomonadota</taxon>
        <taxon>Gammaproteobacteria</taxon>
        <taxon>Alteromonadales</taxon>
        <taxon>Shewanellaceae</taxon>
        <taxon>Shewanella</taxon>
    </lineage>
</organism>
<reference evidence="1 2" key="1">
    <citation type="submission" date="2016-07" db="EMBL/GenBank/DDBJ databases">
        <title>Whole-genome of two Shewanella species isolated from a digestive organ of sea cucumber Apostichopus japonicus Selenka 1867.</title>
        <authorList>
            <person name="Hong H.-H."/>
            <person name="Choi H."/>
            <person name="Cheon S."/>
            <person name="Oh J.-S."/>
            <person name="Lee H.-G."/>
            <person name="Park C."/>
        </authorList>
    </citation>
    <scope>NUCLEOTIDE SEQUENCE [LARGE SCALE GENOMIC DNA]</scope>
    <source>
        <strain evidence="1 2">CSB03KR</strain>
    </source>
</reference>
<dbReference type="Proteomes" id="UP000095230">
    <property type="component" value="Unassembled WGS sequence"/>
</dbReference>
<name>A0A1E5IZN0_SHECO</name>
<dbReference type="AlphaFoldDB" id="A0A1E5IZN0"/>
<dbReference type="OrthoDB" id="6636571at2"/>
<evidence type="ECO:0000313" key="2">
    <source>
        <dbReference type="Proteomes" id="UP000095230"/>
    </source>
</evidence>
<evidence type="ECO:0000313" key="1">
    <source>
        <dbReference type="EMBL" id="OEG75558.1"/>
    </source>
</evidence>
<accession>A0A1E5IZN0</accession>
<sequence>MTGTLVNIGEVKGDFNSAEPPESKVDSIINDIISKISQVGVTIDIRDRSFPPKVSDKIEHNQLKKNRKIVLQYKSYSSHIESAYNIIEKNVVNGKQTTMLILNDMYGSALSKFNIDAWEPNMDEVKKHADEIIDDVKKQLNNFLYKSSNITFTKEQMSVGINVVIAHAFVECYVLENPNDTD</sequence>
<proteinExistence type="predicted"/>